<keyword evidence="1" id="KW-0863">Zinc-finger</keyword>
<feature type="domain" description="CCHC-type" evidence="3">
    <location>
        <begin position="51"/>
        <end position="64"/>
    </location>
</feature>
<keyword evidence="1" id="KW-0862">Zinc</keyword>
<dbReference type="Proteomes" id="UP001472677">
    <property type="component" value="Unassembled WGS sequence"/>
</dbReference>
<feature type="compositionally biased region" description="Polar residues" evidence="2">
    <location>
        <begin position="66"/>
        <end position="86"/>
    </location>
</feature>
<organism evidence="4 5">
    <name type="scientific">Hibiscus sabdariffa</name>
    <name type="common">roselle</name>
    <dbReference type="NCBI Taxonomy" id="183260"/>
    <lineage>
        <taxon>Eukaryota</taxon>
        <taxon>Viridiplantae</taxon>
        <taxon>Streptophyta</taxon>
        <taxon>Embryophyta</taxon>
        <taxon>Tracheophyta</taxon>
        <taxon>Spermatophyta</taxon>
        <taxon>Magnoliopsida</taxon>
        <taxon>eudicotyledons</taxon>
        <taxon>Gunneridae</taxon>
        <taxon>Pentapetalae</taxon>
        <taxon>rosids</taxon>
        <taxon>malvids</taxon>
        <taxon>Malvales</taxon>
        <taxon>Malvaceae</taxon>
        <taxon>Malvoideae</taxon>
        <taxon>Hibiscus</taxon>
    </lineage>
</organism>
<keyword evidence="1" id="KW-0479">Metal-binding</keyword>
<keyword evidence="5" id="KW-1185">Reference proteome</keyword>
<accession>A0ABR2CAE1</accession>
<evidence type="ECO:0000313" key="4">
    <source>
        <dbReference type="EMBL" id="KAK8516375.1"/>
    </source>
</evidence>
<gene>
    <name evidence="4" type="ORF">V6N12_068982</name>
</gene>
<dbReference type="EMBL" id="JBBPBM010000059">
    <property type="protein sequence ID" value="KAK8516375.1"/>
    <property type="molecule type" value="Genomic_DNA"/>
</dbReference>
<evidence type="ECO:0000313" key="5">
    <source>
        <dbReference type="Proteomes" id="UP001472677"/>
    </source>
</evidence>
<evidence type="ECO:0000256" key="2">
    <source>
        <dbReference type="SAM" id="MobiDB-lite"/>
    </source>
</evidence>
<feature type="region of interest" description="Disordered" evidence="2">
    <location>
        <begin position="55"/>
        <end position="96"/>
    </location>
</feature>
<dbReference type="InterPro" id="IPR001878">
    <property type="entry name" value="Znf_CCHC"/>
</dbReference>
<reference evidence="4 5" key="1">
    <citation type="journal article" date="2024" name="G3 (Bethesda)">
        <title>Genome assembly of Hibiscus sabdariffa L. provides insights into metabolisms of medicinal natural products.</title>
        <authorList>
            <person name="Kim T."/>
        </authorList>
    </citation>
    <scope>NUCLEOTIDE SEQUENCE [LARGE SCALE GENOMIC DNA]</scope>
    <source>
        <strain evidence="4">TK-2024</strain>
        <tissue evidence="4">Old leaves</tissue>
    </source>
</reference>
<evidence type="ECO:0000256" key="1">
    <source>
        <dbReference type="PROSITE-ProRule" id="PRU00047"/>
    </source>
</evidence>
<feature type="region of interest" description="Disordered" evidence="2">
    <location>
        <begin position="1"/>
        <end position="35"/>
    </location>
</feature>
<name>A0ABR2CAE1_9ROSI</name>
<sequence length="108" mass="12368">MASIYIHSKAPIQQPKQPGRPKTKRKKEPYELTSQREKCAKLRKIEVSMTCSKCGQQGHNKRSCEVISQNMDSQQSNDERITSSQDGEQDRTRFNSTLIVRWMPDVGG</sequence>
<protein>
    <recommendedName>
        <fullName evidence="3">CCHC-type domain-containing protein</fullName>
    </recommendedName>
</protein>
<proteinExistence type="predicted"/>
<dbReference type="PROSITE" id="PS50158">
    <property type="entry name" value="ZF_CCHC"/>
    <property type="match status" value="1"/>
</dbReference>
<comment type="caution">
    <text evidence="4">The sequence shown here is derived from an EMBL/GenBank/DDBJ whole genome shotgun (WGS) entry which is preliminary data.</text>
</comment>
<evidence type="ECO:0000259" key="3">
    <source>
        <dbReference type="PROSITE" id="PS50158"/>
    </source>
</evidence>